<feature type="region of interest" description="Disordered" evidence="1">
    <location>
        <begin position="1"/>
        <end position="62"/>
    </location>
</feature>
<organism evidence="2 3">
    <name type="scientific">Liparis tanakae</name>
    <name type="common">Tanaka's snailfish</name>
    <dbReference type="NCBI Taxonomy" id="230148"/>
    <lineage>
        <taxon>Eukaryota</taxon>
        <taxon>Metazoa</taxon>
        <taxon>Chordata</taxon>
        <taxon>Craniata</taxon>
        <taxon>Vertebrata</taxon>
        <taxon>Euteleostomi</taxon>
        <taxon>Actinopterygii</taxon>
        <taxon>Neopterygii</taxon>
        <taxon>Teleostei</taxon>
        <taxon>Neoteleostei</taxon>
        <taxon>Acanthomorphata</taxon>
        <taxon>Eupercaria</taxon>
        <taxon>Perciformes</taxon>
        <taxon>Cottioidei</taxon>
        <taxon>Cottales</taxon>
        <taxon>Liparidae</taxon>
        <taxon>Liparis</taxon>
    </lineage>
</organism>
<keyword evidence="3" id="KW-1185">Reference proteome</keyword>
<evidence type="ECO:0000256" key="1">
    <source>
        <dbReference type="SAM" id="MobiDB-lite"/>
    </source>
</evidence>
<proteinExistence type="predicted"/>
<evidence type="ECO:0000313" key="3">
    <source>
        <dbReference type="Proteomes" id="UP000314294"/>
    </source>
</evidence>
<dbReference type="EMBL" id="SRLO01003053">
    <property type="protein sequence ID" value="TNN31918.1"/>
    <property type="molecule type" value="Genomic_DNA"/>
</dbReference>
<dbReference type="Proteomes" id="UP000314294">
    <property type="component" value="Unassembled WGS sequence"/>
</dbReference>
<protein>
    <submittedName>
        <fullName evidence="2">Uncharacterized protein</fullName>
    </submittedName>
</protein>
<name>A0A4Z2ET03_9TELE</name>
<reference evidence="2 3" key="1">
    <citation type="submission" date="2019-03" db="EMBL/GenBank/DDBJ databases">
        <title>First draft genome of Liparis tanakae, snailfish: a comprehensive survey of snailfish specific genes.</title>
        <authorList>
            <person name="Kim W."/>
            <person name="Song I."/>
            <person name="Jeong J.-H."/>
            <person name="Kim D."/>
            <person name="Kim S."/>
            <person name="Ryu S."/>
            <person name="Song J.Y."/>
            <person name="Lee S.K."/>
        </authorList>
    </citation>
    <scope>NUCLEOTIDE SEQUENCE [LARGE SCALE GENOMIC DNA]</scope>
    <source>
        <tissue evidence="2">Muscle</tissue>
    </source>
</reference>
<gene>
    <name evidence="2" type="ORF">EYF80_057921</name>
</gene>
<comment type="caution">
    <text evidence="2">The sequence shown here is derived from an EMBL/GenBank/DDBJ whole genome shotgun (WGS) entry which is preliminary data.</text>
</comment>
<sequence length="98" mass="11024">MAPRRPDAESMMKPLHGRRARHGSVYGGPPAFRRDARHEGRRPAVDLNTRGTDETRQEPASCSCSARSVCHSLFLLGIDVLIRRGNHSGASREQRHRR</sequence>
<feature type="compositionally biased region" description="Basic and acidic residues" evidence="1">
    <location>
        <begin position="1"/>
        <end position="10"/>
    </location>
</feature>
<dbReference type="AlphaFoldDB" id="A0A4Z2ET03"/>
<accession>A0A4Z2ET03</accession>
<evidence type="ECO:0000313" key="2">
    <source>
        <dbReference type="EMBL" id="TNN31918.1"/>
    </source>
</evidence>
<feature type="compositionally biased region" description="Basic and acidic residues" evidence="1">
    <location>
        <begin position="32"/>
        <end position="44"/>
    </location>
</feature>